<feature type="compositionally biased region" description="Polar residues" evidence="4">
    <location>
        <begin position="160"/>
        <end position="189"/>
    </location>
</feature>
<reference evidence="5 6" key="1">
    <citation type="journal article" date="2014" name="BMC Genomics">
        <title>Comparative genome sequencing reveals chemotype-specific gene clusters in the toxigenic black mold Stachybotrys.</title>
        <authorList>
            <person name="Semeiks J."/>
            <person name="Borek D."/>
            <person name="Otwinowski Z."/>
            <person name="Grishin N.V."/>
        </authorList>
    </citation>
    <scope>NUCLEOTIDE SEQUENCE [LARGE SCALE GENOMIC DNA]</scope>
    <source>
        <strain evidence="6">CBS 109288 / IBT 7711</strain>
    </source>
</reference>
<dbReference type="InterPro" id="IPR036770">
    <property type="entry name" value="Ankyrin_rpt-contain_sf"/>
</dbReference>
<feature type="repeat" description="ANK" evidence="3">
    <location>
        <begin position="545"/>
        <end position="577"/>
    </location>
</feature>
<dbReference type="Proteomes" id="UP000028045">
    <property type="component" value="Unassembled WGS sequence"/>
</dbReference>
<dbReference type="SMART" id="SM00248">
    <property type="entry name" value="ANK"/>
    <property type="match status" value="10"/>
</dbReference>
<dbReference type="EMBL" id="KL648661">
    <property type="protein sequence ID" value="KEY66272.1"/>
    <property type="molecule type" value="Genomic_DNA"/>
</dbReference>
<dbReference type="AlphaFoldDB" id="A0A084ALU3"/>
<protein>
    <recommendedName>
        <fullName evidence="7">NACHT-NTPase and P-loop NTPases N-terminal domain-containing protein</fullName>
    </recommendedName>
</protein>
<gene>
    <name evidence="5" type="ORF">S7711_02737</name>
</gene>
<evidence type="ECO:0000313" key="5">
    <source>
        <dbReference type="EMBL" id="KEY66272.1"/>
    </source>
</evidence>
<feature type="region of interest" description="Disordered" evidence="4">
    <location>
        <begin position="152"/>
        <end position="189"/>
    </location>
</feature>
<sequence length="1228" mass="136105">MDQQRHGEVALSARLGSLAEIAVPLADCIWQRIHYTQASLEHGHPLHSLLSEVADFIKVLRSIKAHALHLESCLASTPLPRPLSTGPDVIDECIALLNHVRDHLPDFTHEVLQEMAAQVIDYRSRLLYINETSKSLDDIGLQSWLLARHQNPGQGPSYAGDTQNPQQSAPRQPVSFQPTDKASSPPTEQQVSSWLTLLNSSSLNREPDEFFQERRHLQAFRSRYPQFPGAATAWPKYSEAFWLTLKPQVCQLFSTRSFNFVQWVLEYMRQTWPQIFGPRAPPSDHFLDLADAVCGGTVSPLHLAAALGLPKLCNDLLSDKAMKDIFASRFIGTPLYCALVGPNVLLCGSHPSSWKNLLHEYESPAARAATISLLLDAGSDCTFQFDLKEFTVNKASMLGLALWASLKTADYTILPRFLARKAPIDLMFQVVLLDPMMIDAGRQAGPAFARLLTYVLDGAYRLIDDWDEYRGPFSDGIVDTIREVMEECDLDFSQVPGPLRLDFVPDSEFPYFVRRLLSVEDIFTLKRLTKDPRFDPNLVLNDNDCSESILHIAVSTDDYDLVDLLMNHGGDLSARDDRGRTPLMQVESTRMLRTLITDYGDSTTPTDVDGRNIWHLAAATNDCDLLQWLIDNDPKGDENARATSRAGNTPIAEAFLIERRLSTEVKEHPQQKPKSARLMLKKCLALGDPAYLHSSRPLAFSAVAWSDLGLVKSLVKAGVEFNDIDKDGYTALHYLNTSASESLVSLVMELCDGLPTWTDRGLSPAETILKNAKLVRHNGHMVPTAHPSCYGSLSAPAYTRLLTPEVLTQRQFGLDIWESVCAVIMDTHLASTPGGDSLQSLRFLEESFEIAIQCLNAKGALKAHEETTGRAGIYCLSSGISTSYWPSDKLSIIYQVLLFEQAPYIDEFYRSEHALRLMISALKSNHIQLIYTLSEAGLPLLEPQKWLGFGALGQSVVEWTISRGMWHELPLLLQHITPDQLNARRREILRCLWALEPSEAAPVAEGLLISGLDPNTLDPGDEFEGTTASAMLPTAIALNYMDTALTILNNGGDPGVGPGGYNAIMAAVDSRSPAMVSDIIDRVKPSFDWHFVYHSERPKTYNALQYAAFRDADEILRLLLEKTPLRDAIESTTIQNMHTPAHEAASSNSEDCLAVLKEFGASLTLADRSGSTPLHVAVQERRVKAVEYLLKVAPTTAVDGEGLTPLDRALVCGDARILALFRKYGAAE</sequence>
<evidence type="ECO:0008006" key="7">
    <source>
        <dbReference type="Google" id="ProtNLM"/>
    </source>
</evidence>
<dbReference type="OrthoDB" id="194358at2759"/>
<dbReference type="PANTHER" id="PTHR24198">
    <property type="entry name" value="ANKYRIN REPEAT AND PROTEIN KINASE DOMAIN-CONTAINING PROTEIN"/>
    <property type="match status" value="1"/>
</dbReference>
<evidence type="ECO:0000256" key="3">
    <source>
        <dbReference type="PROSITE-ProRule" id="PRU00023"/>
    </source>
</evidence>
<accession>A0A084ALU3</accession>
<organism evidence="5 6">
    <name type="scientific">Stachybotrys chartarum (strain CBS 109288 / IBT 7711)</name>
    <name type="common">Toxic black mold</name>
    <name type="synonym">Stilbospora chartarum</name>
    <dbReference type="NCBI Taxonomy" id="1280523"/>
    <lineage>
        <taxon>Eukaryota</taxon>
        <taxon>Fungi</taxon>
        <taxon>Dikarya</taxon>
        <taxon>Ascomycota</taxon>
        <taxon>Pezizomycotina</taxon>
        <taxon>Sordariomycetes</taxon>
        <taxon>Hypocreomycetidae</taxon>
        <taxon>Hypocreales</taxon>
        <taxon>Stachybotryaceae</taxon>
        <taxon>Stachybotrys</taxon>
    </lineage>
</organism>
<dbReference type="InterPro" id="IPR002110">
    <property type="entry name" value="Ankyrin_rpt"/>
</dbReference>
<evidence type="ECO:0000256" key="4">
    <source>
        <dbReference type="SAM" id="MobiDB-lite"/>
    </source>
</evidence>
<dbReference type="Pfam" id="PF00023">
    <property type="entry name" value="Ank"/>
    <property type="match status" value="1"/>
</dbReference>
<evidence type="ECO:0000313" key="6">
    <source>
        <dbReference type="Proteomes" id="UP000028045"/>
    </source>
</evidence>
<proteinExistence type="predicted"/>
<dbReference type="PROSITE" id="PS50297">
    <property type="entry name" value="ANK_REP_REGION"/>
    <property type="match status" value="2"/>
</dbReference>
<dbReference type="Gene3D" id="1.25.40.20">
    <property type="entry name" value="Ankyrin repeat-containing domain"/>
    <property type="match status" value="3"/>
</dbReference>
<evidence type="ECO:0000256" key="2">
    <source>
        <dbReference type="ARBA" id="ARBA00023043"/>
    </source>
</evidence>
<dbReference type="HOGENOM" id="CLU_007356_0_0_1"/>
<dbReference type="Pfam" id="PF12796">
    <property type="entry name" value="Ank_2"/>
    <property type="match status" value="1"/>
</dbReference>
<dbReference type="PROSITE" id="PS50088">
    <property type="entry name" value="ANK_REPEAT"/>
    <property type="match status" value="3"/>
</dbReference>
<keyword evidence="6" id="KW-1185">Reference proteome</keyword>
<feature type="repeat" description="ANK" evidence="3">
    <location>
        <begin position="1136"/>
        <end position="1168"/>
    </location>
</feature>
<feature type="repeat" description="ANK" evidence="3">
    <location>
        <begin position="1169"/>
        <end position="1191"/>
    </location>
</feature>
<dbReference type="SUPFAM" id="SSF48403">
    <property type="entry name" value="Ankyrin repeat"/>
    <property type="match status" value="2"/>
</dbReference>
<name>A0A084ALU3_STACB</name>
<evidence type="ECO:0000256" key="1">
    <source>
        <dbReference type="ARBA" id="ARBA00022737"/>
    </source>
</evidence>
<keyword evidence="2 3" id="KW-0040">ANK repeat</keyword>
<keyword evidence="1" id="KW-0677">Repeat</keyword>
<dbReference type="PANTHER" id="PTHR24198:SF165">
    <property type="entry name" value="ANKYRIN REPEAT-CONTAINING PROTEIN-RELATED"/>
    <property type="match status" value="1"/>
</dbReference>